<dbReference type="InterPro" id="IPR050302">
    <property type="entry name" value="Rab_GAP_TBC_domain"/>
</dbReference>
<evidence type="ECO:0000259" key="4">
    <source>
        <dbReference type="PROSITE" id="PS50086"/>
    </source>
</evidence>
<dbReference type="OMA" id="PSTHECN"/>
<dbReference type="AlphaFoldDB" id="A0A8S1WCV9"/>
<dbReference type="PANTHER" id="PTHR47219">
    <property type="entry name" value="RAB GTPASE-ACTIVATING PROTEIN 1-LIKE"/>
    <property type="match status" value="1"/>
</dbReference>
<dbReference type="SMART" id="SM00164">
    <property type="entry name" value="TBC"/>
    <property type="match status" value="1"/>
</dbReference>
<reference evidence="5" key="1">
    <citation type="submission" date="2021-01" db="EMBL/GenBank/DDBJ databases">
        <authorList>
            <consortium name="Genoscope - CEA"/>
            <person name="William W."/>
        </authorList>
    </citation>
    <scope>NUCLEOTIDE SEQUENCE</scope>
</reference>
<dbReference type="Proteomes" id="UP000683925">
    <property type="component" value="Unassembled WGS sequence"/>
</dbReference>
<comment type="caution">
    <text evidence="5">The sequence shown here is derived from an EMBL/GenBank/DDBJ whole genome shotgun (WGS) entry which is preliminary data.</text>
</comment>
<dbReference type="FunFam" id="1.10.8.270:FF:000085">
    <property type="entry name" value="Uncharacterized protein"/>
    <property type="match status" value="1"/>
</dbReference>
<keyword evidence="2 3" id="KW-0175">Coiled coil</keyword>
<gene>
    <name evidence="5" type="ORF">POCTA_138.1.T0880020</name>
</gene>
<organism evidence="5 6">
    <name type="scientific">Paramecium octaurelia</name>
    <dbReference type="NCBI Taxonomy" id="43137"/>
    <lineage>
        <taxon>Eukaryota</taxon>
        <taxon>Sar</taxon>
        <taxon>Alveolata</taxon>
        <taxon>Ciliophora</taxon>
        <taxon>Intramacronucleata</taxon>
        <taxon>Oligohymenophorea</taxon>
        <taxon>Peniculida</taxon>
        <taxon>Parameciidae</taxon>
        <taxon>Paramecium</taxon>
    </lineage>
</organism>
<keyword evidence="6" id="KW-1185">Reference proteome</keyword>
<protein>
    <recommendedName>
        <fullName evidence="4">Rab-GAP TBC domain-containing protein</fullName>
    </recommendedName>
</protein>
<feature type="coiled-coil region" evidence="3">
    <location>
        <begin position="77"/>
        <end position="104"/>
    </location>
</feature>
<dbReference type="GO" id="GO:0031267">
    <property type="term" value="F:small GTPase binding"/>
    <property type="evidence" value="ECO:0007669"/>
    <property type="project" value="TreeGrafter"/>
</dbReference>
<proteinExistence type="predicted"/>
<dbReference type="EMBL" id="CAJJDP010000087">
    <property type="protein sequence ID" value="CAD8186412.1"/>
    <property type="molecule type" value="Genomic_DNA"/>
</dbReference>
<evidence type="ECO:0000256" key="3">
    <source>
        <dbReference type="SAM" id="Coils"/>
    </source>
</evidence>
<dbReference type="PANTHER" id="PTHR47219:SF9">
    <property type="entry name" value="GTPASE ACTIVATING PROTEIN AND CENTROSOME-ASSOCIATED, ISOFORM B"/>
    <property type="match status" value="1"/>
</dbReference>
<evidence type="ECO:0000256" key="1">
    <source>
        <dbReference type="ARBA" id="ARBA00022468"/>
    </source>
</evidence>
<dbReference type="PROSITE" id="PS50086">
    <property type="entry name" value="TBC_RABGAP"/>
    <property type="match status" value="1"/>
</dbReference>
<evidence type="ECO:0000256" key="2">
    <source>
        <dbReference type="ARBA" id="ARBA00023054"/>
    </source>
</evidence>
<sequence length="373" mass="44522">MRTTQLTQCIQKEEEEDELFEFQFDNQSEPQQNLQTPDFQATKQNEVHSQISSQAQIEQTDQYGFKSKINLKHYKDRKTLNARVEKWRQMINEFEKQTNQLIKERTRKGIPDGLRILAWPLLANIKKAKEQANTIQKLSQYSDFLTKEKFKFEHQIRLDVHRTFPDNVNFQDQTVLSESLVNVLKALSEAIPDMGYCQGLNFLTAALIMVTNDENAFWILYRLMTHYNLTAKYKDPNSLYREFYILDNLIQQYHPITSKILKRHNIDLFYFTTEWFITLFSTALPINLFYRVFEIFLVEGEKTIFRCALAIIHYKEQKFTQLNDFENGLQYLRSNEDLLNLDSNQFINLMLSKYKFSKTVIQQLDQKYKKNQK</sequence>
<dbReference type="GO" id="GO:0005096">
    <property type="term" value="F:GTPase activator activity"/>
    <property type="evidence" value="ECO:0007669"/>
    <property type="project" value="UniProtKB-KW"/>
</dbReference>
<dbReference type="InterPro" id="IPR000195">
    <property type="entry name" value="Rab-GAP-TBC_dom"/>
</dbReference>
<dbReference type="OrthoDB" id="294251at2759"/>
<evidence type="ECO:0000313" key="5">
    <source>
        <dbReference type="EMBL" id="CAD8186412.1"/>
    </source>
</evidence>
<name>A0A8S1WCV9_PAROT</name>
<dbReference type="Pfam" id="PF00566">
    <property type="entry name" value="RabGAP-TBC"/>
    <property type="match status" value="1"/>
</dbReference>
<dbReference type="FunFam" id="1.10.10.750:FF:000003">
    <property type="entry name" value="GTPase activating protein (Evi5)"/>
    <property type="match status" value="1"/>
</dbReference>
<accession>A0A8S1WCV9</accession>
<feature type="domain" description="Rab-GAP TBC" evidence="4">
    <location>
        <begin position="109"/>
        <end position="300"/>
    </location>
</feature>
<keyword evidence="1" id="KW-0343">GTPase activation</keyword>
<evidence type="ECO:0000313" key="6">
    <source>
        <dbReference type="Proteomes" id="UP000683925"/>
    </source>
</evidence>